<keyword evidence="2" id="KW-0812">Transmembrane</keyword>
<feature type="transmembrane region" description="Helical" evidence="2">
    <location>
        <begin position="275"/>
        <end position="293"/>
    </location>
</feature>
<evidence type="ECO:0000256" key="1">
    <source>
        <dbReference type="SAM" id="MobiDB-lite"/>
    </source>
</evidence>
<dbReference type="InterPro" id="IPR005240">
    <property type="entry name" value="DUF389"/>
</dbReference>
<dbReference type="PANTHER" id="PTHR20992">
    <property type="entry name" value="AT15442P-RELATED"/>
    <property type="match status" value="1"/>
</dbReference>
<dbReference type="OrthoDB" id="9790659at2"/>
<proteinExistence type="predicted"/>
<dbReference type="Proteomes" id="UP000236592">
    <property type="component" value="Chromosome"/>
</dbReference>
<protein>
    <recommendedName>
        <fullName evidence="5">DUF389 domain-containing protein</fullName>
    </recommendedName>
</protein>
<dbReference type="KEGG" id="taj:C1A40_04050"/>
<feature type="transmembrane region" description="Helical" evidence="2">
    <location>
        <begin position="105"/>
        <end position="127"/>
    </location>
</feature>
<feature type="transmembrane region" description="Helical" evidence="2">
    <location>
        <begin position="139"/>
        <end position="160"/>
    </location>
</feature>
<sequence>MSEENKFSFSEEEAEAKVNKVDEAAEAEKAKSVEQSKDAVKKDAQGLLASIKVFLRELLDFREDTDREATTKAIVADIPFKGATAWILVCSIFVASIGLNANSTAVVIGAMLISPLMGPILGIGLSIAINDIDTLKKSLINLATMIVLSLLTAFLFFWLFPLSEDTSELLGRVRPDIRDVLIAFFGGLALIIARTKKGTIASVIFGVAIATALMPPLCTAGYGLAKGNFVYFGGAMYLFTINTIFIALATFLVLKLLRFPMLKYANSKRRQFISRAAMLLAIVVMIPAVWTFINVLNESNFNRDASTFIRKELTDLPHGEYIKNNATYTYFDDKTSVIELNTFGLDEISETTITLLRNRLKDYRALSTTTLNINQNRSKNLDNFKYMEELRTRDSLDLLTQNQKIRYLEDKLRGFSQLESSYMAFDGLTEELKINYENIEQFSYGNVINTNFTKKDTTPVFSVKWKKEYKDELRQKDKDKLEKWLKLKLDLDTLVVRRIN</sequence>
<evidence type="ECO:0000256" key="2">
    <source>
        <dbReference type="SAM" id="Phobius"/>
    </source>
</evidence>
<dbReference type="EMBL" id="CP025938">
    <property type="protein sequence ID" value="AUS04698.1"/>
    <property type="molecule type" value="Genomic_DNA"/>
</dbReference>
<feature type="region of interest" description="Disordered" evidence="1">
    <location>
        <begin position="1"/>
        <end position="21"/>
    </location>
</feature>
<dbReference type="AlphaFoldDB" id="A0A2I7SFM2"/>
<reference evidence="4" key="1">
    <citation type="submission" date="2018-01" db="EMBL/GenBank/DDBJ databases">
        <title>Complete genome of Tamlana sp. UJ94.</title>
        <authorList>
            <person name="Jung J."/>
            <person name="Chung D."/>
            <person name="Bae S.S."/>
            <person name="Baek K."/>
        </authorList>
    </citation>
    <scope>NUCLEOTIDE SEQUENCE [LARGE SCALE GENOMIC DNA]</scope>
    <source>
        <strain evidence="4">UJ94</strain>
    </source>
</reference>
<feature type="transmembrane region" description="Helical" evidence="2">
    <location>
        <begin position="203"/>
        <end position="224"/>
    </location>
</feature>
<feature type="transmembrane region" description="Helical" evidence="2">
    <location>
        <begin position="82"/>
        <end position="99"/>
    </location>
</feature>
<keyword evidence="2" id="KW-0472">Membrane</keyword>
<name>A0A2I7SFM2_9FLAO</name>
<keyword evidence="2" id="KW-1133">Transmembrane helix</keyword>
<evidence type="ECO:0000313" key="3">
    <source>
        <dbReference type="EMBL" id="AUS04698.1"/>
    </source>
</evidence>
<evidence type="ECO:0008006" key="5">
    <source>
        <dbReference type="Google" id="ProtNLM"/>
    </source>
</evidence>
<gene>
    <name evidence="3" type="ORF">C1A40_04050</name>
</gene>
<keyword evidence="4" id="KW-1185">Reference proteome</keyword>
<dbReference type="PANTHER" id="PTHR20992:SF9">
    <property type="entry name" value="AT15442P-RELATED"/>
    <property type="match status" value="1"/>
</dbReference>
<evidence type="ECO:0000313" key="4">
    <source>
        <dbReference type="Proteomes" id="UP000236592"/>
    </source>
</evidence>
<feature type="transmembrane region" description="Helical" evidence="2">
    <location>
        <begin position="230"/>
        <end position="254"/>
    </location>
</feature>
<organism evidence="3 4">
    <name type="scientific">Pseudotamlana carrageenivorans</name>
    <dbReference type="NCBI Taxonomy" id="2069432"/>
    <lineage>
        <taxon>Bacteria</taxon>
        <taxon>Pseudomonadati</taxon>
        <taxon>Bacteroidota</taxon>
        <taxon>Flavobacteriia</taxon>
        <taxon>Flavobacteriales</taxon>
        <taxon>Flavobacteriaceae</taxon>
        <taxon>Pseudotamlana</taxon>
    </lineage>
</organism>
<accession>A0A2I7SFM2</accession>
<dbReference type="RefSeq" id="WP_102994778.1">
    <property type="nucleotide sequence ID" value="NZ_CP025938.1"/>
</dbReference>
<dbReference type="Pfam" id="PF04087">
    <property type="entry name" value="DUF389"/>
    <property type="match status" value="1"/>
</dbReference>
<feature type="transmembrane region" description="Helical" evidence="2">
    <location>
        <begin position="180"/>
        <end position="196"/>
    </location>
</feature>